<evidence type="ECO:0000259" key="1">
    <source>
        <dbReference type="Pfam" id="PF03992"/>
    </source>
</evidence>
<dbReference type="Gene3D" id="3.30.70.100">
    <property type="match status" value="1"/>
</dbReference>
<dbReference type="InterPro" id="IPR007138">
    <property type="entry name" value="ABM_dom"/>
</dbReference>
<name>A0A6G1HJ21_9PEZI</name>
<organism evidence="2 3">
    <name type="scientific">Trichodelitschia bisporula</name>
    <dbReference type="NCBI Taxonomy" id="703511"/>
    <lineage>
        <taxon>Eukaryota</taxon>
        <taxon>Fungi</taxon>
        <taxon>Dikarya</taxon>
        <taxon>Ascomycota</taxon>
        <taxon>Pezizomycotina</taxon>
        <taxon>Dothideomycetes</taxon>
        <taxon>Dothideomycetes incertae sedis</taxon>
        <taxon>Phaeotrichales</taxon>
        <taxon>Phaeotrichaceae</taxon>
        <taxon>Trichodelitschia</taxon>
    </lineage>
</organism>
<evidence type="ECO:0000313" key="2">
    <source>
        <dbReference type="EMBL" id="KAF2395859.1"/>
    </source>
</evidence>
<reference evidence="2" key="1">
    <citation type="journal article" date="2020" name="Stud. Mycol.">
        <title>101 Dothideomycetes genomes: a test case for predicting lifestyles and emergence of pathogens.</title>
        <authorList>
            <person name="Haridas S."/>
            <person name="Albert R."/>
            <person name="Binder M."/>
            <person name="Bloem J."/>
            <person name="Labutti K."/>
            <person name="Salamov A."/>
            <person name="Andreopoulos B."/>
            <person name="Baker S."/>
            <person name="Barry K."/>
            <person name="Bills G."/>
            <person name="Bluhm B."/>
            <person name="Cannon C."/>
            <person name="Castanera R."/>
            <person name="Culley D."/>
            <person name="Daum C."/>
            <person name="Ezra D."/>
            <person name="Gonzalez J."/>
            <person name="Henrissat B."/>
            <person name="Kuo A."/>
            <person name="Liang C."/>
            <person name="Lipzen A."/>
            <person name="Lutzoni F."/>
            <person name="Magnuson J."/>
            <person name="Mondo S."/>
            <person name="Nolan M."/>
            <person name="Ohm R."/>
            <person name="Pangilinan J."/>
            <person name="Park H.-J."/>
            <person name="Ramirez L."/>
            <person name="Alfaro M."/>
            <person name="Sun H."/>
            <person name="Tritt A."/>
            <person name="Yoshinaga Y."/>
            <person name="Zwiers L.-H."/>
            <person name="Turgeon B."/>
            <person name="Goodwin S."/>
            <person name="Spatafora J."/>
            <person name="Crous P."/>
            <person name="Grigoriev I."/>
        </authorList>
    </citation>
    <scope>NUCLEOTIDE SEQUENCE</scope>
    <source>
        <strain evidence="2">CBS 262.69</strain>
    </source>
</reference>
<feature type="domain" description="ABM" evidence="1">
    <location>
        <begin position="12"/>
        <end position="75"/>
    </location>
</feature>
<dbReference type="AlphaFoldDB" id="A0A6G1HJ21"/>
<evidence type="ECO:0000313" key="3">
    <source>
        <dbReference type="Proteomes" id="UP000799640"/>
    </source>
</evidence>
<keyword evidence="3" id="KW-1185">Reference proteome</keyword>
<sequence>MPFIIAYLPTTSRAARDELLTLAAAVACYAQAHEPGVTRYAACVPLEDETGVWMVEEYATSAAFSAHVATAEVNALVSFMSVEGRMRAAPEVYELSVVHGGEIRGREVGIEVGSEEALVGEGVTARGADGRVWRVGERVGGTRVRVFEGFWGR</sequence>
<gene>
    <name evidence="2" type="ORF">EJ06DRAFT_585611</name>
</gene>
<dbReference type="InterPro" id="IPR011008">
    <property type="entry name" value="Dimeric_a/b-barrel"/>
</dbReference>
<dbReference type="OrthoDB" id="4520428at2759"/>
<proteinExistence type="predicted"/>
<protein>
    <recommendedName>
        <fullName evidence="1">ABM domain-containing protein</fullName>
    </recommendedName>
</protein>
<dbReference type="Pfam" id="PF03992">
    <property type="entry name" value="ABM"/>
    <property type="match status" value="1"/>
</dbReference>
<dbReference type="SUPFAM" id="SSF54909">
    <property type="entry name" value="Dimeric alpha+beta barrel"/>
    <property type="match status" value="1"/>
</dbReference>
<dbReference type="EMBL" id="ML996710">
    <property type="protein sequence ID" value="KAF2395859.1"/>
    <property type="molecule type" value="Genomic_DNA"/>
</dbReference>
<accession>A0A6G1HJ21</accession>
<dbReference type="Proteomes" id="UP000799640">
    <property type="component" value="Unassembled WGS sequence"/>
</dbReference>